<feature type="binding site" evidence="18">
    <location>
        <position position="187"/>
    </location>
    <ligand>
        <name>Zn(2+)</name>
        <dbReference type="ChEBI" id="CHEBI:29105"/>
    </ligand>
</feature>
<keyword evidence="16 18" id="KW-0456">Lyase</keyword>
<dbReference type="InterPro" id="IPR056179">
    <property type="entry name" value="DHQS_C"/>
</dbReference>
<dbReference type="GO" id="GO:0005737">
    <property type="term" value="C:cytoplasm"/>
    <property type="evidence" value="ECO:0007669"/>
    <property type="project" value="UniProtKB-SubCell"/>
</dbReference>
<evidence type="ECO:0000256" key="8">
    <source>
        <dbReference type="ARBA" id="ARBA00017684"/>
    </source>
</evidence>
<keyword evidence="9 18" id="KW-0963">Cytoplasm</keyword>
<dbReference type="UniPathway" id="UPA00053">
    <property type="reaction ID" value="UER00085"/>
</dbReference>
<evidence type="ECO:0000256" key="11">
    <source>
        <dbReference type="ARBA" id="ARBA00022723"/>
    </source>
</evidence>
<dbReference type="GO" id="GO:0000166">
    <property type="term" value="F:nucleotide binding"/>
    <property type="evidence" value="ECO:0007669"/>
    <property type="project" value="UniProtKB-KW"/>
</dbReference>
<feature type="domain" description="3-dehydroquinate synthase C-terminal" evidence="20">
    <location>
        <begin position="184"/>
        <end position="327"/>
    </location>
</feature>
<evidence type="ECO:0000256" key="14">
    <source>
        <dbReference type="ARBA" id="ARBA00023027"/>
    </source>
</evidence>
<accession>A0A0C1TRQ4</accession>
<dbReference type="AlphaFoldDB" id="A0A0C1TRQ4"/>
<evidence type="ECO:0000313" key="21">
    <source>
        <dbReference type="EMBL" id="KIE41943.1"/>
    </source>
</evidence>
<feature type="binding site" evidence="18">
    <location>
        <begin position="172"/>
        <end position="175"/>
    </location>
    <ligand>
        <name>NAD(+)</name>
        <dbReference type="ChEBI" id="CHEBI:57540"/>
    </ligand>
</feature>
<organism evidence="21 22">
    <name type="scientific">Geobacter soli</name>
    <dbReference type="NCBI Taxonomy" id="1510391"/>
    <lineage>
        <taxon>Bacteria</taxon>
        <taxon>Pseudomonadati</taxon>
        <taxon>Thermodesulfobacteriota</taxon>
        <taxon>Desulfuromonadia</taxon>
        <taxon>Geobacterales</taxon>
        <taxon>Geobacteraceae</taxon>
        <taxon>Geobacter</taxon>
    </lineage>
</organism>
<comment type="catalytic activity">
    <reaction evidence="1 18">
        <text>7-phospho-2-dehydro-3-deoxy-D-arabino-heptonate = 3-dehydroquinate + phosphate</text>
        <dbReference type="Rhea" id="RHEA:21968"/>
        <dbReference type="ChEBI" id="CHEBI:32364"/>
        <dbReference type="ChEBI" id="CHEBI:43474"/>
        <dbReference type="ChEBI" id="CHEBI:58394"/>
        <dbReference type="EC" id="4.2.3.4"/>
    </reaction>
</comment>
<evidence type="ECO:0000256" key="15">
    <source>
        <dbReference type="ARBA" id="ARBA00023141"/>
    </source>
</evidence>
<keyword evidence="13 18" id="KW-0862">Zinc</keyword>
<dbReference type="GO" id="GO:0046872">
    <property type="term" value="F:metal ion binding"/>
    <property type="evidence" value="ECO:0007669"/>
    <property type="project" value="UniProtKB-KW"/>
</dbReference>
<feature type="binding site" evidence="18">
    <location>
        <begin position="74"/>
        <end position="79"/>
    </location>
    <ligand>
        <name>NAD(+)</name>
        <dbReference type="ChEBI" id="CHEBI:57540"/>
    </ligand>
</feature>
<sequence>MTIETLRVELGERSYDIRVGSAIIGTIGAVCRDAVAGRRVAVVTNTTVGPLYAGGVADSLTAAGFNVLRIEIPDGEEHKTSATLNRVYDRLVNGGLTRDSLVVALGGGVVGDLAGYAAATYLRGIPFVQVPTTLLAQVDSSVGGKTGINHPLGKNLIGAFHQPRAVLIDVDTLATLPRREYLGGLAEVIKYGVVLDGEFFAFLEQNVSALLGRDRQTLVRAITRCCALKAWVVEQDEREAGLRAVLNYGHTFGHAVEALTGYTAVLHGEAVAIGMVRAAVLAEARGYSSAGDTRRIRALVEAVGLPTGLPSFDADSYRDVLLRDKKARDRGLDFVLNRGIGSHEIVRIENLSEVFGICGVGE</sequence>
<comment type="function">
    <text evidence="3 18">Catalyzes the conversion of 3-deoxy-D-arabino-heptulosonate 7-phosphate (DAHP) to dehydroquinate (DHQ).</text>
</comment>
<evidence type="ECO:0000256" key="10">
    <source>
        <dbReference type="ARBA" id="ARBA00022605"/>
    </source>
</evidence>
<dbReference type="Proteomes" id="UP000031433">
    <property type="component" value="Unassembled WGS sequence"/>
</dbReference>
<keyword evidence="10 18" id="KW-0028">Amino-acid biosynthesis</keyword>
<evidence type="ECO:0000259" key="19">
    <source>
        <dbReference type="Pfam" id="PF01761"/>
    </source>
</evidence>
<keyword evidence="11 18" id="KW-0479">Metal-binding</keyword>
<evidence type="ECO:0000259" key="20">
    <source>
        <dbReference type="Pfam" id="PF24621"/>
    </source>
</evidence>
<evidence type="ECO:0000256" key="13">
    <source>
        <dbReference type="ARBA" id="ARBA00022833"/>
    </source>
</evidence>
<dbReference type="InterPro" id="IPR030963">
    <property type="entry name" value="DHQ_synth_fam"/>
</dbReference>
<dbReference type="GO" id="GO:0009073">
    <property type="term" value="P:aromatic amino acid family biosynthetic process"/>
    <property type="evidence" value="ECO:0007669"/>
    <property type="project" value="UniProtKB-KW"/>
</dbReference>
<keyword evidence="14 18" id="KW-0520">NAD</keyword>
<protein>
    <recommendedName>
        <fullName evidence="8 18">3-dehydroquinate synthase</fullName>
        <shortName evidence="18">DHQS</shortName>
        <ecNumber evidence="7 18">4.2.3.4</ecNumber>
    </recommendedName>
</protein>
<dbReference type="GO" id="GO:0008652">
    <property type="term" value="P:amino acid biosynthetic process"/>
    <property type="evidence" value="ECO:0007669"/>
    <property type="project" value="UniProtKB-KW"/>
</dbReference>
<dbReference type="HAMAP" id="MF_00110">
    <property type="entry name" value="DHQ_synthase"/>
    <property type="match status" value="1"/>
</dbReference>
<keyword evidence="17 18" id="KW-0170">Cobalt</keyword>
<evidence type="ECO:0000256" key="4">
    <source>
        <dbReference type="ARBA" id="ARBA00004496"/>
    </source>
</evidence>
<dbReference type="FunFam" id="3.40.50.1970:FF:000001">
    <property type="entry name" value="3-dehydroquinate synthase"/>
    <property type="match status" value="1"/>
</dbReference>
<keyword evidence="15 18" id="KW-0057">Aromatic amino acid biosynthesis</keyword>
<dbReference type="CDD" id="cd08195">
    <property type="entry name" value="DHQS"/>
    <property type="match status" value="1"/>
</dbReference>
<evidence type="ECO:0000256" key="7">
    <source>
        <dbReference type="ARBA" id="ARBA00013031"/>
    </source>
</evidence>
<dbReference type="GO" id="GO:0003856">
    <property type="term" value="F:3-dehydroquinate synthase activity"/>
    <property type="evidence" value="ECO:0007669"/>
    <property type="project" value="UniProtKB-UniRule"/>
</dbReference>
<comment type="similarity">
    <text evidence="6 18">Belongs to the sugar phosphate cyclases superfamily. Dehydroquinate synthase family.</text>
</comment>
<dbReference type="InterPro" id="IPR016037">
    <property type="entry name" value="DHQ_synth_AroB"/>
</dbReference>
<feature type="domain" description="3-dehydroquinate synthase N-terminal" evidence="19">
    <location>
        <begin position="70"/>
        <end position="181"/>
    </location>
</feature>
<evidence type="ECO:0000256" key="17">
    <source>
        <dbReference type="ARBA" id="ARBA00023285"/>
    </source>
</evidence>
<feature type="binding site" evidence="18">
    <location>
        <position position="154"/>
    </location>
    <ligand>
        <name>NAD(+)</name>
        <dbReference type="ChEBI" id="CHEBI:57540"/>
    </ligand>
</feature>
<evidence type="ECO:0000256" key="18">
    <source>
        <dbReference type="HAMAP-Rule" id="MF_00110"/>
    </source>
</evidence>
<evidence type="ECO:0000256" key="2">
    <source>
        <dbReference type="ARBA" id="ARBA00001911"/>
    </source>
</evidence>
<dbReference type="Gene3D" id="1.20.1090.10">
    <property type="entry name" value="Dehydroquinate synthase-like - alpha domain"/>
    <property type="match status" value="1"/>
</dbReference>
<dbReference type="PANTHER" id="PTHR43622:SF7">
    <property type="entry name" value="3-DEHYDROQUINATE SYNTHASE, CHLOROPLASTIC"/>
    <property type="match status" value="1"/>
</dbReference>
<feature type="binding site" evidence="18">
    <location>
        <position position="250"/>
    </location>
    <ligand>
        <name>Zn(2+)</name>
        <dbReference type="ChEBI" id="CHEBI:29105"/>
    </ligand>
</feature>
<evidence type="ECO:0000256" key="6">
    <source>
        <dbReference type="ARBA" id="ARBA00005412"/>
    </source>
</evidence>
<dbReference type="EC" id="4.2.3.4" evidence="7 18"/>
<evidence type="ECO:0000256" key="5">
    <source>
        <dbReference type="ARBA" id="ARBA00004661"/>
    </source>
</evidence>
<evidence type="ECO:0000256" key="3">
    <source>
        <dbReference type="ARBA" id="ARBA00003485"/>
    </source>
</evidence>
<dbReference type="EMBL" id="JXBL01000001">
    <property type="protein sequence ID" value="KIE41943.1"/>
    <property type="molecule type" value="Genomic_DNA"/>
</dbReference>
<evidence type="ECO:0000256" key="12">
    <source>
        <dbReference type="ARBA" id="ARBA00022741"/>
    </source>
</evidence>
<name>A0A0C1TRQ4_9BACT</name>
<gene>
    <name evidence="18" type="primary">aroB</name>
    <name evidence="21" type="ORF">SE37_04530</name>
</gene>
<comment type="caution">
    <text evidence="21">The sequence shown here is derived from an EMBL/GenBank/DDBJ whole genome shotgun (WGS) entry which is preliminary data.</text>
</comment>
<keyword evidence="12 18" id="KW-0547">Nucleotide-binding</keyword>
<comment type="pathway">
    <text evidence="5 18">Metabolic intermediate biosynthesis; chorismate biosynthesis; chorismate from D-erythrose 4-phosphate and phosphoenolpyruvate: step 2/7.</text>
</comment>
<evidence type="ECO:0000256" key="16">
    <source>
        <dbReference type="ARBA" id="ARBA00023239"/>
    </source>
</evidence>
<feature type="binding site" evidence="18">
    <location>
        <begin position="108"/>
        <end position="112"/>
    </location>
    <ligand>
        <name>NAD(+)</name>
        <dbReference type="ChEBI" id="CHEBI:57540"/>
    </ligand>
</feature>
<keyword evidence="22" id="KW-1185">Reference proteome</keyword>
<evidence type="ECO:0000313" key="22">
    <source>
        <dbReference type="Proteomes" id="UP000031433"/>
    </source>
</evidence>
<comment type="subcellular location">
    <subcellularLocation>
        <location evidence="4 18">Cytoplasm</location>
    </subcellularLocation>
</comment>
<feature type="binding site" evidence="18">
    <location>
        <position position="145"/>
    </location>
    <ligand>
        <name>NAD(+)</name>
        <dbReference type="ChEBI" id="CHEBI:57540"/>
    </ligand>
</feature>
<reference evidence="21 22" key="1">
    <citation type="submission" date="2015-01" db="EMBL/GenBank/DDBJ databases">
        <title>Genome sequence of the anaerobic bacterium Geobacter soli GSS01, a dissimilatory Fe(III) reducer from soil.</title>
        <authorList>
            <person name="Yang G."/>
            <person name="Zhou S."/>
        </authorList>
    </citation>
    <scope>NUCLEOTIDE SEQUENCE [LARGE SCALE GENOMIC DNA]</scope>
    <source>
        <strain evidence="21 22">GSS01</strain>
    </source>
</reference>
<feature type="binding site" evidence="18">
    <location>
        <position position="267"/>
    </location>
    <ligand>
        <name>Zn(2+)</name>
        <dbReference type="ChEBI" id="CHEBI:29105"/>
    </ligand>
</feature>
<evidence type="ECO:0000256" key="1">
    <source>
        <dbReference type="ARBA" id="ARBA00001393"/>
    </source>
</evidence>
<dbReference type="PIRSF" id="PIRSF001455">
    <property type="entry name" value="DHQ_synth"/>
    <property type="match status" value="1"/>
</dbReference>
<dbReference type="Pfam" id="PF24621">
    <property type="entry name" value="DHQS_C"/>
    <property type="match status" value="1"/>
</dbReference>
<dbReference type="SUPFAM" id="SSF56796">
    <property type="entry name" value="Dehydroquinate synthase-like"/>
    <property type="match status" value="1"/>
</dbReference>
<dbReference type="InterPro" id="IPR050071">
    <property type="entry name" value="Dehydroquinate_synthase"/>
</dbReference>
<dbReference type="NCBIfam" id="TIGR01357">
    <property type="entry name" value="aroB"/>
    <property type="match status" value="1"/>
</dbReference>
<evidence type="ECO:0000256" key="9">
    <source>
        <dbReference type="ARBA" id="ARBA00022490"/>
    </source>
</evidence>
<dbReference type="GO" id="GO:0009423">
    <property type="term" value="P:chorismate biosynthetic process"/>
    <property type="evidence" value="ECO:0007669"/>
    <property type="project" value="UniProtKB-UniRule"/>
</dbReference>
<proteinExistence type="inferred from homology"/>
<dbReference type="RefSeq" id="WP_039644049.1">
    <property type="nucleotide sequence ID" value="NZ_JXBL01000001.1"/>
</dbReference>
<feature type="binding site" evidence="18">
    <location>
        <begin position="132"/>
        <end position="133"/>
    </location>
    <ligand>
        <name>NAD(+)</name>
        <dbReference type="ChEBI" id="CHEBI:57540"/>
    </ligand>
</feature>
<comment type="cofactor">
    <cofactor evidence="18">
        <name>Co(2+)</name>
        <dbReference type="ChEBI" id="CHEBI:48828"/>
    </cofactor>
    <cofactor evidence="18">
        <name>Zn(2+)</name>
        <dbReference type="ChEBI" id="CHEBI:29105"/>
    </cofactor>
    <text evidence="18">Binds 1 divalent metal cation per subunit. Can use either Co(2+) or Zn(2+).</text>
</comment>
<comment type="cofactor">
    <cofactor evidence="2 18">
        <name>NAD(+)</name>
        <dbReference type="ChEBI" id="CHEBI:57540"/>
    </cofactor>
</comment>
<dbReference type="Pfam" id="PF01761">
    <property type="entry name" value="DHQ_synthase"/>
    <property type="match status" value="1"/>
</dbReference>
<dbReference type="InterPro" id="IPR030960">
    <property type="entry name" value="DHQS/DOIS_N"/>
</dbReference>
<dbReference type="Gene3D" id="3.40.50.1970">
    <property type="match status" value="1"/>
</dbReference>
<dbReference type="PANTHER" id="PTHR43622">
    <property type="entry name" value="3-DEHYDROQUINATE SYNTHASE"/>
    <property type="match status" value="1"/>
</dbReference>